<dbReference type="GO" id="GO:0009908">
    <property type="term" value="P:flower development"/>
    <property type="evidence" value="ECO:0007669"/>
    <property type="project" value="UniProtKB-KW"/>
</dbReference>
<dbReference type="Proteomes" id="UP000604825">
    <property type="component" value="Unassembled WGS sequence"/>
</dbReference>
<dbReference type="GO" id="GO:0030154">
    <property type="term" value="P:cell differentiation"/>
    <property type="evidence" value="ECO:0007669"/>
    <property type="project" value="UniProtKB-KW"/>
</dbReference>
<dbReference type="OrthoDB" id="1930990at2759"/>
<feature type="compositionally biased region" description="Basic and acidic residues" evidence="6">
    <location>
        <begin position="407"/>
        <end position="417"/>
    </location>
</feature>
<name>A0A811NFJ6_9POAL</name>
<evidence type="ECO:0000256" key="2">
    <source>
        <dbReference type="ARBA" id="ARBA00022782"/>
    </source>
</evidence>
<evidence type="ECO:0000256" key="4">
    <source>
        <dbReference type="RuleBase" id="RU364012"/>
    </source>
</evidence>
<organism evidence="7 8">
    <name type="scientific">Miscanthus lutarioriparius</name>
    <dbReference type="NCBI Taxonomy" id="422564"/>
    <lineage>
        <taxon>Eukaryota</taxon>
        <taxon>Viridiplantae</taxon>
        <taxon>Streptophyta</taxon>
        <taxon>Embryophyta</taxon>
        <taxon>Tracheophyta</taxon>
        <taxon>Spermatophyta</taxon>
        <taxon>Magnoliopsida</taxon>
        <taxon>Liliopsida</taxon>
        <taxon>Poales</taxon>
        <taxon>Poaceae</taxon>
        <taxon>PACMAD clade</taxon>
        <taxon>Panicoideae</taxon>
        <taxon>Andropogonodae</taxon>
        <taxon>Andropogoneae</taxon>
        <taxon>Saccharinae</taxon>
        <taxon>Miscanthus</taxon>
    </lineage>
</organism>
<evidence type="ECO:0000313" key="8">
    <source>
        <dbReference type="Proteomes" id="UP000604825"/>
    </source>
</evidence>
<keyword evidence="2 4" id="KW-0221">Differentiation</keyword>
<accession>A0A811NFJ6</accession>
<evidence type="ECO:0000256" key="6">
    <source>
        <dbReference type="SAM" id="MobiDB-lite"/>
    </source>
</evidence>
<dbReference type="Pfam" id="PF07899">
    <property type="entry name" value="Frigida"/>
    <property type="match status" value="1"/>
</dbReference>
<reference evidence="7" key="1">
    <citation type="submission" date="2020-10" db="EMBL/GenBank/DDBJ databases">
        <authorList>
            <person name="Han B."/>
            <person name="Lu T."/>
            <person name="Zhao Q."/>
            <person name="Huang X."/>
            <person name="Zhao Y."/>
        </authorList>
    </citation>
    <scope>NUCLEOTIDE SEQUENCE</scope>
</reference>
<dbReference type="PANTHER" id="PTHR31791">
    <property type="entry name" value="FRIGIDA-LIKE PROTEIN 3-RELATED"/>
    <property type="match status" value="1"/>
</dbReference>
<dbReference type="EMBL" id="CAJGYO010000004">
    <property type="protein sequence ID" value="CAD6223268.1"/>
    <property type="molecule type" value="Genomic_DNA"/>
</dbReference>
<dbReference type="AlphaFoldDB" id="A0A811NFJ6"/>
<evidence type="ECO:0000313" key="7">
    <source>
        <dbReference type="EMBL" id="CAD6223268.1"/>
    </source>
</evidence>
<keyword evidence="3 4" id="KW-0287">Flowering</keyword>
<keyword evidence="8" id="KW-1185">Reference proteome</keyword>
<keyword evidence="5" id="KW-0175">Coiled coil</keyword>
<keyword evidence="4" id="KW-0217">Developmental protein</keyword>
<comment type="similarity">
    <text evidence="1 4">Belongs to the Frigida family.</text>
</comment>
<dbReference type="PANTHER" id="PTHR31791:SF41">
    <property type="entry name" value="FRIGIDA-LIKE PROTEIN"/>
    <property type="match status" value="1"/>
</dbReference>
<evidence type="ECO:0000256" key="5">
    <source>
        <dbReference type="SAM" id="Coils"/>
    </source>
</evidence>
<evidence type="ECO:0000256" key="3">
    <source>
        <dbReference type="ARBA" id="ARBA00023089"/>
    </source>
</evidence>
<evidence type="ECO:0000256" key="1">
    <source>
        <dbReference type="ARBA" id="ARBA00008956"/>
    </source>
</evidence>
<gene>
    <name evidence="7" type="ORF">NCGR_LOCUS15692</name>
</gene>
<comment type="caution">
    <text evidence="7">The sequence shown here is derived from an EMBL/GenBank/DDBJ whole genome shotgun (WGS) entry which is preliminary data.</text>
</comment>
<feature type="region of interest" description="Disordered" evidence="6">
    <location>
        <begin position="407"/>
        <end position="454"/>
    </location>
</feature>
<dbReference type="InterPro" id="IPR012474">
    <property type="entry name" value="Frigida"/>
</dbReference>
<proteinExistence type="inferred from homology"/>
<protein>
    <recommendedName>
        <fullName evidence="4">FRIGIDA-like protein</fullName>
    </recommendedName>
</protein>
<feature type="coiled-coil region" evidence="5">
    <location>
        <begin position="59"/>
        <end position="122"/>
    </location>
</feature>
<sequence>MATEATLNNSGGSESAMPLVEQLAEVFGKLKSHTEASLQLQNGIQWEDIKGHFLSLDKSKSYRSKFDELVEKQKALEEKKAEARRLIAEKAANVSTKERASLNQLQELRDAAVSSLAEVRQKYKVELAEILDASGSKDKKMDTKGLLKFLSENSRKLASLRDELSVALKCATDPARFVLNSLEGFFPPDQTNSPGSKHNALEVQRKSCIVLMEAIAPAVGTTEPGGNDPWSSEIKEQAKAIAEEWKSKLAEVDLDASNGYSLEAQAFLQLLTTFNVDSVLDEDELCKIVVAVSRRKQTAVCCRSLGLNEKMPGIIEELVKRHRQIDAVHFVQAFGLSETFPPAPLLKTYVEELKDTIENNGDATATSLKDDPKSRELLALRAVIKCIEVYKLQKECSLGPLQKRVSELKPKGEKRPSTDAGRTYAKKPRGPGISFPRRPAGSVGSAARRPPFPGFNWQRAPAPMPSRGPAPMPSRAPLPDRYGAADRYHHPPPAPVYEGGAFSSYGEPFSAPKPFQYTPGSVAASYNSSPYKVAYGGPGAPAASTYAGYASASGPAASSSYANYLGSGYRPPQP</sequence>